<dbReference type="EMBL" id="CP053587">
    <property type="protein sequence ID" value="WNZ26991.1"/>
    <property type="molecule type" value="Genomic_DNA"/>
</dbReference>
<organism evidence="1">
    <name type="scientific">Leptolyngbya sp. NK1-12</name>
    <dbReference type="NCBI Taxonomy" id="2547451"/>
    <lineage>
        <taxon>Bacteria</taxon>
        <taxon>Bacillati</taxon>
        <taxon>Cyanobacteriota</taxon>
        <taxon>Cyanophyceae</taxon>
        <taxon>Leptolyngbyales</taxon>
        <taxon>Leptolyngbyaceae</taxon>
        <taxon>Leptolyngbya group</taxon>
        <taxon>Leptolyngbya</taxon>
    </lineage>
</organism>
<sequence length="66" mass="7751">MANQLNGTLYQIRLNALNLNAALYRRYFLRKGSAYANTRYCTGVWPKRDIVQAFRRNASTRLINRI</sequence>
<protein>
    <submittedName>
        <fullName evidence="1">Uncharacterized protein</fullName>
    </submittedName>
</protein>
<accession>A0AA96WPZ4</accession>
<dbReference type="RefSeq" id="WP_316436582.1">
    <property type="nucleotide sequence ID" value="NZ_CP053587.1"/>
</dbReference>
<name>A0AA96WPZ4_9CYAN</name>
<reference evidence="1" key="1">
    <citation type="submission" date="2020-05" db="EMBL/GenBank/DDBJ databases">
        <authorList>
            <person name="Zhu T."/>
            <person name="Keshari N."/>
            <person name="Lu X."/>
        </authorList>
    </citation>
    <scope>NUCLEOTIDE SEQUENCE</scope>
    <source>
        <strain evidence="1">NK1-12</strain>
    </source>
</reference>
<dbReference type="AlphaFoldDB" id="A0AA96WPZ4"/>
<gene>
    <name evidence="1" type="ORF">HJG54_29155</name>
</gene>
<evidence type="ECO:0000313" key="1">
    <source>
        <dbReference type="EMBL" id="WNZ26991.1"/>
    </source>
</evidence>
<proteinExistence type="predicted"/>